<protein>
    <submittedName>
        <fullName evidence="1">Uncharacterized protein</fullName>
    </submittedName>
</protein>
<evidence type="ECO:0000313" key="1">
    <source>
        <dbReference type="EMBL" id="GHK57486.1"/>
    </source>
</evidence>
<accession>A0A919HZD5</accession>
<dbReference type="Proteomes" id="UP000655094">
    <property type="component" value="Unassembled WGS sequence"/>
</dbReference>
<reference evidence="1" key="1">
    <citation type="submission" date="2020-10" db="EMBL/GenBank/DDBJ databases">
        <title>Genome Sequence of ESBL Producing Zambian Clinical Strains.</title>
        <authorList>
            <person name="Shawa M."/>
            <person name="Furuta Y."/>
            <person name="Simbotwe M."/>
            <person name="Mulenga E."/>
            <person name="Mubanga M."/>
            <person name="Mulenga G."/>
            <person name="Kaile C."/>
            <person name="Zorigt T."/>
            <person name="Hang'ombe B."/>
            <person name="Higashi H."/>
        </authorList>
    </citation>
    <scope>NUCLEOTIDE SEQUENCE</scope>
    <source>
        <strain evidence="1">Zam_UTH_09</strain>
    </source>
</reference>
<organism evidence="1 2">
    <name type="scientific">Klebsiella pneumoniae</name>
    <dbReference type="NCBI Taxonomy" id="573"/>
    <lineage>
        <taxon>Bacteria</taxon>
        <taxon>Pseudomonadati</taxon>
        <taxon>Pseudomonadota</taxon>
        <taxon>Gammaproteobacteria</taxon>
        <taxon>Enterobacterales</taxon>
        <taxon>Enterobacteriaceae</taxon>
        <taxon>Klebsiella/Raoultella group</taxon>
        <taxon>Klebsiella</taxon>
        <taxon>Klebsiella pneumoniae complex</taxon>
    </lineage>
</organism>
<proteinExistence type="predicted"/>
<comment type="caution">
    <text evidence="1">The sequence shown here is derived from an EMBL/GenBank/DDBJ whole genome shotgun (WGS) entry which is preliminary data.</text>
</comment>
<name>A0A919HZD5_KLEPN</name>
<dbReference type="EMBL" id="BNFF01000002">
    <property type="protein sequence ID" value="GHK57486.1"/>
    <property type="molecule type" value="Genomic_DNA"/>
</dbReference>
<dbReference type="AlphaFoldDB" id="A0A919HZD5"/>
<sequence length="56" mass="6288">MTHNTVASISVNGCARGKIQMQFFSIPVEDGFRDADLTVRDGLRQDADRDTNLIYQ</sequence>
<gene>
    <name evidence="1" type="ORF">KPZU09_72220</name>
</gene>
<evidence type="ECO:0000313" key="2">
    <source>
        <dbReference type="Proteomes" id="UP000655094"/>
    </source>
</evidence>